<dbReference type="PANTHER" id="PTHR21043">
    <property type="entry name" value="IOJAP SUPERFAMILY ORTHOLOG"/>
    <property type="match status" value="1"/>
</dbReference>
<comment type="subunit">
    <text evidence="2">Interacts with ribosomal protein uL14 (rplN).</text>
</comment>
<evidence type="ECO:0000256" key="1">
    <source>
        <dbReference type="ARBA" id="ARBA00010574"/>
    </source>
</evidence>
<dbReference type="RefSeq" id="WP_132971408.1">
    <property type="nucleotide sequence ID" value="NZ_SMFX01000001.1"/>
</dbReference>
<dbReference type="NCBIfam" id="TIGR00090">
    <property type="entry name" value="rsfS_iojap_ybeB"/>
    <property type="match status" value="1"/>
</dbReference>
<comment type="function">
    <text evidence="2">Functions as a ribosomal silencing factor. Interacts with ribosomal protein uL14 (rplN), blocking formation of intersubunit bridge B8. Prevents association of the 30S and 50S ribosomal subunits and the formation of functional ribosomes, thus repressing translation.</text>
</comment>
<protein>
    <recommendedName>
        <fullName evidence="2">Ribosomal silencing factor RsfS</fullName>
    </recommendedName>
</protein>
<dbReference type="GO" id="GO:0043023">
    <property type="term" value="F:ribosomal large subunit binding"/>
    <property type="evidence" value="ECO:0007669"/>
    <property type="project" value="TreeGrafter"/>
</dbReference>
<dbReference type="Gene3D" id="3.30.460.10">
    <property type="entry name" value="Beta Polymerase, domain 2"/>
    <property type="match status" value="1"/>
</dbReference>
<dbReference type="PANTHER" id="PTHR21043:SF0">
    <property type="entry name" value="MITOCHONDRIAL ASSEMBLY OF RIBOSOMAL LARGE SUBUNIT PROTEIN 1"/>
    <property type="match status" value="1"/>
</dbReference>
<comment type="similarity">
    <text evidence="1 2">Belongs to the Iojap/RsfS family.</text>
</comment>
<dbReference type="HAMAP" id="MF_01477">
    <property type="entry name" value="Iojap_RsfS"/>
    <property type="match status" value="1"/>
</dbReference>
<dbReference type="InterPro" id="IPR043519">
    <property type="entry name" value="NT_sf"/>
</dbReference>
<evidence type="ECO:0000313" key="3">
    <source>
        <dbReference type="EMBL" id="TCK17540.1"/>
    </source>
</evidence>
<evidence type="ECO:0000256" key="2">
    <source>
        <dbReference type="HAMAP-Rule" id="MF_01477"/>
    </source>
</evidence>
<evidence type="ECO:0000313" key="4">
    <source>
        <dbReference type="Proteomes" id="UP000295707"/>
    </source>
</evidence>
<dbReference type="GO" id="GO:0090071">
    <property type="term" value="P:negative regulation of ribosome biogenesis"/>
    <property type="evidence" value="ECO:0007669"/>
    <property type="project" value="UniProtKB-UniRule"/>
</dbReference>
<dbReference type="SUPFAM" id="SSF81301">
    <property type="entry name" value="Nucleotidyltransferase"/>
    <property type="match status" value="1"/>
</dbReference>
<dbReference type="OrthoDB" id="9793681at2"/>
<comment type="caution">
    <text evidence="3">The sequence shown here is derived from an EMBL/GenBank/DDBJ whole genome shotgun (WGS) entry which is preliminary data.</text>
</comment>
<keyword evidence="2" id="KW-0963">Cytoplasm</keyword>
<dbReference type="Proteomes" id="UP000295707">
    <property type="component" value="Unassembled WGS sequence"/>
</dbReference>
<dbReference type="GO" id="GO:0005737">
    <property type="term" value="C:cytoplasm"/>
    <property type="evidence" value="ECO:0007669"/>
    <property type="project" value="UniProtKB-SubCell"/>
</dbReference>
<dbReference type="InterPro" id="IPR004394">
    <property type="entry name" value="Iojap/RsfS/C7orf30"/>
</dbReference>
<dbReference type="GO" id="GO:0017148">
    <property type="term" value="P:negative regulation of translation"/>
    <property type="evidence" value="ECO:0007669"/>
    <property type="project" value="UniProtKB-UniRule"/>
</dbReference>
<dbReference type="GO" id="GO:0042256">
    <property type="term" value="P:cytosolic ribosome assembly"/>
    <property type="evidence" value="ECO:0007669"/>
    <property type="project" value="UniProtKB-UniRule"/>
</dbReference>
<dbReference type="EMBL" id="SMFX01000001">
    <property type="protein sequence ID" value="TCK17540.1"/>
    <property type="molecule type" value="Genomic_DNA"/>
</dbReference>
<keyword evidence="2" id="KW-0678">Repressor</keyword>
<dbReference type="Pfam" id="PF02410">
    <property type="entry name" value="RsfS"/>
    <property type="match status" value="1"/>
</dbReference>
<keyword evidence="4" id="KW-1185">Reference proteome</keyword>
<name>A0A4R1HBI9_9GAMM</name>
<sequence length="121" mass="13320">MQTEALKKTALNALEDLKGIDITEFDVREMTSVTDVMIIASGTSDRHVKSLADAVVMACKKGGVAPLGVEGEREGEWVLVDLGDVVVHVMQPRIREFYALEKLWSVTEESRERESGGQDSL</sequence>
<accession>A0A4R1HBI9</accession>
<proteinExistence type="inferred from homology"/>
<gene>
    <name evidence="2" type="primary">rsfS</name>
    <name evidence="3" type="ORF">DFR30_0773</name>
</gene>
<reference evidence="3 4" key="1">
    <citation type="submission" date="2019-03" db="EMBL/GenBank/DDBJ databases">
        <title>Genomic Encyclopedia of Type Strains, Phase IV (KMG-IV): sequencing the most valuable type-strain genomes for metagenomic binning, comparative biology and taxonomic classification.</title>
        <authorList>
            <person name="Goeker M."/>
        </authorList>
    </citation>
    <scope>NUCLEOTIDE SEQUENCE [LARGE SCALE GENOMIC DNA]</scope>
    <source>
        <strain evidence="3 4">DSM 19610</strain>
    </source>
</reference>
<comment type="subcellular location">
    <subcellularLocation>
        <location evidence="2">Cytoplasm</location>
    </subcellularLocation>
</comment>
<dbReference type="AlphaFoldDB" id="A0A4R1HBI9"/>
<keyword evidence="2" id="KW-0810">Translation regulation</keyword>
<organism evidence="3 4">
    <name type="scientific">Thiogranum longum</name>
    <dbReference type="NCBI Taxonomy" id="1537524"/>
    <lineage>
        <taxon>Bacteria</taxon>
        <taxon>Pseudomonadati</taxon>
        <taxon>Pseudomonadota</taxon>
        <taxon>Gammaproteobacteria</taxon>
        <taxon>Chromatiales</taxon>
        <taxon>Ectothiorhodospiraceae</taxon>
        <taxon>Thiogranum</taxon>
    </lineage>
</organism>